<dbReference type="Proteomes" id="UP000789759">
    <property type="component" value="Unassembled WGS sequence"/>
</dbReference>
<name>A0A9N9NDF5_9GLOM</name>
<organism evidence="2 3">
    <name type="scientific">Cetraspora pellucida</name>
    <dbReference type="NCBI Taxonomy" id="1433469"/>
    <lineage>
        <taxon>Eukaryota</taxon>
        <taxon>Fungi</taxon>
        <taxon>Fungi incertae sedis</taxon>
        <taxon>Mucoromycota</taxon>
        <taxon>Glomeromycotina</taxon>
        <taxon>Glomeromycetes</taxon>
        <taxon>Diversisporales</taxon>
        <taxon>Gigasporaceae</taxon>
        <taxon>Cetraspora</taxon>
    </lineage>
</organism>
<feature type="signal peptide" evidence="1">
    <location>
        <begin position="1"/>
        <end position="18"/>
    </location>
</feature>
<evidence type="ECO:0000256" key="1">
    <source>
        <dbReference type="SAM" id="SignalP"/>
    </source>
</evidence>
<keyword evidence="1" id="KW-0732">Signal</keyword>
<protein>
    <submittedName>
        <fullName evidence="2">15422_t:CDS:1</fullName>
    </submittedName>
</protein>
<reference evidence="2" key="1">
    <citation type="submission" date="2021-06" db="EMBL/GenBank/DDBJ databases">
        <authorList>
            <person name="Kallberg Y."/>
            <person name="Tangrot J."/>
            <person name="Rosling A."/>
        </authorList>
    </citation>
    <scope>NUCLEOTIDE SEQUENCE</scope>
    <source>
        <strain evidence="2">FL966</strain>
    </source>
</reference>
<dbReference type="OrthoDB" id="2414281at2759"/>
<dbReference type="EMBL" id="CAJVQA010013318">
    <property type="protein sequence ID" value="CAG8723390.1"/>
    <property type="molecule type" value="Genomic_DNA"/>
</dbReference>
<dbReference type="AlphaFoldDB" id="A0A9N9NDF5"/>
<sequence length="134" mass="15832">MLRLVMLMLFILRRFLKPNHVKTEIKNNWRVRQISSVSKLCTCWAIEAKVLKLAFSLSITTNSYQELQELLKKKYKILLEVNPQFNTRTNVINNLARDPSLYTILSDWYITENLSAYTNNQSIENRSDSEEVFQ</sequence>
<proteinExistence type="predicted"/>
<gene>
    <name evidence="2" type="ORF">CPELLU_LOCUS13033</name>
</gene>
<comment type="caution">
    <text evidence="2">The sequence shown here is derived from an EMBL/GenBank/DDBJ whole genome shotgun (WGS) entry which is preliminary data.</text>
</comment>
<evidence type="ECO:0000313" key="2">
    <source>
        <dbReference type="EMBL" id="CAG8723390.1"/>
    </source>
</evidence>
<evidence type="ECO:0000313" key="3">
    <source>
        <dbReference type="Proteomes" id="UP000789759"/>
    </source>
</evidence>
<feature type="chain" id="PRO_5040309558" evidence="1">
    <location>
        <begin position="19"/>
        <end position="134"/>
    </location>
</feature>
<accession>A0A9N9NDF5</accession>
<keyword evidence="3" id="KW-1185">Reference proteome</keyword>